<protein>
    <submittedName>
        <fullName evidence="1">MIZ/SP-RING zinc finger domain-containing protein</fullName>
    </submittedName>
</protein>
<gene>
    <name evidence="1" type="ORF">TPC1_17358</name>
</gene>
<dbReference type="Gene3D" id="3.30.40.10">
    <property type="entry name" value="Zinc/RING finger domain, C3HC4 (zinc finger)"/>
    <property type="match status" value="1"/>
</dbReference>
<dbReference type="GO" id="GO:0061665">
    <property type="term" value="F:SUMO ligase activity"/>
    <property type="evidence" value="ECO:0007669"/>
    <property type="project" value="TreeGrafter"/>
</dbReference>
<dbReference type="PANTHER" id="PTHR10782:SF4">
    <property type="entry name" value="TONALLI, ISOFORM E"/>
    <property type="match status" value="1"/>
</dbReference>
<reference evidence="1" key="1">
    <citation type="submission" date="2015-07" db="EMBL/GenBank/DDBJ databases">
        <title>Adaptation to a free-living lifestyle via gene acquisitions in the diplomonad Trepomonas sp. PC1.</title>
        <authorList>
            <person name="Xu F."/>
            <person name="Jerlstrom-Hultqvist J."/>
            <person name="Kolisko M."/>
            <person name="Simpson A.G.B."/>
            <person name="Roger A.J."/>
            <person name="Svard S.G."/>
            <person name="Andersson J.O."/>
        </authorList>
    </citation>
    <scope>NUCLEOTIDE SEQUENCE</scope>
    <source>
        <strain evidence="1">PC1</strain>
    </source>
</reference>
<proteinExistence type="predicted"/>
<dbReference type="GO" id="GO:0000785">
    <property type="term" value="C:chromatin"/>
    <property type="evidence" value="ECO:0007669"/>
    <property type="project" value="TreeGrafter"/>
</dbReference>
<feature type="non-terminal residue" evidence="1">
    <location>
        <position position="1"/>
    </location>
</feature>
<dbReference type="PANTHER" id="PTHR10782">
    <property type="entry name" value="ZINC FINGER MIZ DOMAIN-CONTAINING PROTEIN"/>
    <property type="match status" value="1"/>
</dbReference>
<evidence type="ECO:0000313" key="1">
    <source>
        <dbReference type="EMBL" id="JAP91118.1"/>
    </source>
</evidence>
<dbReference type="AlphaFoldDB" id="A0A146K3W5"/>
<name>A0A146K3W5_9EUKA</name>
<feature type="non-terminal residue" evidence="1">
    <location>
        <position position="366"/>
    </location>
</feature>
<dbReference type="InterPro" id="IPR013083">
    <property type="entry name" value="Znf_RING/FYVE/PHD"/>
</dbReference>
<dbReference type="EMBL" id="GDID01005488">
    <property type="protein sequence ID" value="JAP91118.1"/>
    <property type="molecule type" value="Transcribed_RNA"/>
</dbReference>
<accession>A0A146K3W5</accession>
<sequence length="366" mass="42455">FFYYMITPMLNGKAILKELSSLLNIQENFYQNTRQILVAPLRQFSQVMSLVFDITAPNFSSTKKVHSEFIASNYDLCCRLQPQWLVPEREIPIYSQLAQRCQVHFENQLNLEQFQQRSFFFQNYAHIGLFSVNATHQIVKFNLSNDYLKTLENPSATLIAYFINSNNKLQVANKVTFNGLSCSNFIQPFELYQQQKLNFLHFQSNANYCLVYLAKKLSTQEIFNQLLQKPLLTTEAFHKHLTQSQFKIQIVSTSEEDDEELELQNETISLQSVLTLKKLQFPVRSSLCRHFNKVMELEDYLAQIRAGKQATCHICGKPSDFSQLFVDAMSYYLLQKGYSGSVVVGEGIEQLGKEDLDKEEESENVW</sequence>
<dbReference type="GO" id="GO:0016925">
    <property type="term" value="P:protein sumoylation"/>
    <property type="evidence" value="ECO:0007669"/>
    <property type="project" value="TreeGrafter"/>
</dbReference>
<organism evidence="1">
    <name type="scientific">Trepomonas sp. PC1</name>
    <dbReference type="NCBI Taxonomy" id="1076344"/>
    <lineage>
        <taxon>Eukaryota</taxon>
        <taxon>Metamonada</taxon>
        <taxon>Diplomonadida</taxon>
        <taxon>Hexamitidae</taxon>
        <taxon>Hexamitinae</taxon>
        <taxon>Trepomonas</taxon>
    </lineage>
</organism>